<dbReference type="EMBL" id="BAAAFH010000003">
    <property type="protein sequence ID" value="GAA0873707.1"/>
    <property type="molecule type" value="Genomic_DNA"/>
</dbReference>
<dbReference type="RefSeq" id="WP_343784005.1">
    <property type="nucleotide sequence ID" value="NZ_BAAAFH010000003.1"/>
</dbReference>
<dbReference type="SMART" id="SM00849">
    <property type="entry name" value="Lactamase_B"/>
    <property type="match status" value="1"/>
</dbReference>
<evidence type="ECO:0000313" key="3">
    <source>
        <dbReference type="EMBL" id="GAA0873707.1"/>
    </source>
</evidence>
<accession>A0ABP3Y1V0</accession>
<name>A0ABP3Y1V0_9FLAO</name>
<dbReference type="Pfam" id="PF12706">
    <property type="entry name" value="Lactamase_B_2"/>
    <property type="match status" value="1"/>
</dbReference>
<proteinExistence type="predicted"/>
<evidence type="ECO:0000256" key="1">
    <source>
        <dbReference type="ARBA" id="ARBA00022801"/>
    </source>
</evidence>
<reference evidence="4" key="1">
    <citation type="journal article" date="2019" name="Int. J. Syst. Evol. Microbiol.">
        <title>The Global Catalogue of Microorganisms (GCM) 10K type strain sequencing project: providing services to taxonomists for standard genome sequencing and annotation.</title>
        <authorList>
            <consortium name="The Broad Institute Genomics Platform"/>
            <consortium name="The Broad Institute Genome Sequencing Center for Infectious Disease"/>
            <person name="Wu L."/>
            <person name="Ma J."/>
        </authorList>
    </citation>
    <scope>NUCLEOTIDE SEQUENCE [LARGE SCALE GENOMIC DNA]</scope>
    <source>
        <strain evidence="4">JCM 16083</strain>
    </source>
</reference>
<keyword evidence="1" id="KW-0378">Hydrolase</keyword>
<feature type="domain" description="Metallo-beta-lactamase" evidence="2">
    <location>
        <begin position="8"/>
        <end position="225"/>
    </location>
</feature>
<dbReference type="Proteomes" id="UP001501126">
    <property type="component" value="Unassembled WGS sequence"/>
</dbReference>
<evidence type="ECO:0000313" key="4">
    <source>
        <dbReference type="Proteomes" id="UP001501126"/>
    </source>
</evidence>
<sequence length="265" mass="29640">MSSSIQFVRNATFVLHYAGTSILVDPLFAEKGRYPGFPGTVNSELSNPLVDMPINPESLLDGIDAVVVSHLHPDHWDEVAVQLIPKDLKIYAQNEEDAEIIRSQGFTHVVAMKEENDINRIKLQKTYCQHGTDAAYSIPELAAILGKASGCYFTASGEKSVYYIGDTIWIEEVENNLKKWKPDIVLVNAGKATLLDDRLGAIIMGKEDLLKIHRILPEATIVAIHLETVNHCVLSRRELRQFTEEHGFSDKVRIPEDGEQFSLES</sequence>
<dbReference type="PANTHER" id="PTHR43546">
    <property type="entry name" value="UPF0173 METAL-DEPENDENT HYDROLASE MJ1163-RELATED"/>
    <property type="match status" value="1"/>
</dbReference>
<dbReference type="InterPro" id="IPR001279">
    <property type="entry name" value="Metallo-B-lactamas"/>
</dbReference>
<evidence type="ECO:0000259" key="2">
    <source>
        <dbReference type="SMART" id="SM00849"/>
    </source>
</evidence>
<comment type="caution">
    <text evidence="3">The sequence shown here is derived from an EMBL/GenBank/DDBJ whole genome shotgun (WGS) entry which is preliminary data.</text>
</comment>
<dbReference type="Gene3D" id="3.60.15.10">
    <property type="entry name" value="Ribonuclease Z/Hydroxyacylglutathione hydrolase-like"/>
    <property type="match status" value="1"/>
</dbReference>
<dbReference type="InterPro" id="IPR036866">
    <property type="entry name" value="RibonucZ/Hydroxyglut_hydro"/>
</dbReference>
<protein>
    <submittedName>
        <fullName evidence="3">MBL fold metallo-hydrolase</fullName>
    </submittedName>
</protein>
<dbReference type="SUPFAM" id="SSF56281">
    <property type="entry name" value="Metallo-hydrolase/oxidoreductase"/>
    <property type="match status" value="1"/>
</dbReference>
<keyword evidence="4" id="KW-1185">Reference proteome</keyword>
<gene>
    <name evidence="3" type="ORF">GCM10009118_01150</name>
</gene>
<dbReference type="PANTHER" id="PTHR43546:SF9">
    <property type="entry name" value="L-ASCORBATE-6-PHOSPHATE LACTONASE ULAG-RELATED"/>
    <property type="match status" value="1"/>
</dbReference>
<organism evidence="3 4">
    <name type="scientific">Wandonia haliotis</name>
    <dbReference type="NCBI Taxonomy" id="574963"/>
    <lineage>
        <taxon>Bacteria</taxon>
        <taxon>Pseudomonadati</taxon>
        <taxon>Bacteroidota</taxon>
        <taxon>Flavobacteriia</taxon>
        <taxon>Flavobacteriales</taxon>
        <taxon>Crocinitomicaceae</taxon>
        <taxon>Wandonia</taxon>
    </lineage>
</organism>
<dbReference type="InterPro" id="IPR050114">
    <property type="entry name" value="UPF0173_UPF0282_UlaG_hydrolase"/>
</dbReference>